<dbReference type="KEGG" id="jda:BW727_101484"/>
<feature type="active site" description="Proton acceptor" evidence="8">
    <location>
        <position position="19"/>
    </location>
</feature>
<dbReference type="Gene3D" id="3.40.50.1470">
    <property type="entry name" value="Peptidyl-tRNA hydrolase"/>
    <property type="match status" value="1"/>
</dbReference>
<protein>
    <recommendedName>
        <fullName evidence="7 8">Peptidyl-tRNA hydrolase</fullName>
        <shortName evidence="8">Pth</shortName>
        <ecNumber evidence="1 8">3.1.1.29</ecNumber>
    </recommendedName>
</protein>
<dbReference type="EC" id="3.1.1.29" evidence="1 8"/>
<comment type="function">
    <text evidence="8">Catalyzes the release of premature peptidyl moieties from peptidyl-tRNA molecules trapped in stalled 50S ribosomal subunits, and thus maintains levels of free tRNAs and 50S ribosomes.</text>
</comment>
<name>A0A1S6IQL9_9LACT</name>
<comment type="subcellular location">
    <subcellularLocation>
        <location evidence="8">Cytoplasm</location>
    </subcellularLocation>
</comment>
<dbReference type="PANTHER" id="PTHR17224:SF1">
    <property type="entry name" value="PEPTIDYL-TRNA HYDROLASE"/>
    <property type="match status" value="1"/>
</dbReference>
<gene>
    <name evidence="8 11" type="primary">pth</name>
    <name evidence="11" type="ORF">BW727_101484</name>
</gene>
<dbReference type="GO" id="GO:0072344">
    <property type="term" value="P:rescue of stalled ribosome"/>
    <property type="evidence" value="ECO:0007669"/>
    <property type="project" value="UniProtKB-UniRule"/>
</dbReference>
<evidence type="ECO:0000256" key="4">
    <source>
        <dbReference type="ARBA" id="ARBA00022884"/>
    </source>
</evidence>
<dbReference type="PROSITE" id="PS01195">
    <property type="entry name" value="PEPT_TRNA_HYDROL_1"/>
    <property type="match status" value="1"/>
</dbReference>
<keyword evidence="3 8" id="KW-0378">Hydrolase</keyword>
<evidence type="ECO:0000256" key="5">
    <source>
        <dbReference type="ARBA" id="ARBA00038063"/>
    </source>
</evidence>
<evidence type="ECO:0000256" key="2">
    <source>
        <dbReference type="ARBA" id="ARBA00022555"/>
    </source>
</evidence>
<evidence type="ECO:0000256" key="3">
    <source>
        <dbReference type="ARBA" id="ARBA00022801"/>
    </source>
</evidence>
<keyword evidence="2 8" id="KW-0820">tRNA-binding</keyword>
<dbReference type="Proteomes" id="UP000188993">
    <property type="component" value="Chromosome"/>
</dbReference>
<dbReference type="GO" id="GO:0006515">
    <property type="term" value="P:protein quality control for misfolded or incompletely synthesized proteins"/>
    <property type="evidence" value="ECO:0007669"/>
    <property type="project" value="UniProtKB-UniRule"/>
</dbReference>
<keyword evidence="12" id="KW-1185">Reference proteome</keyword>
<evidence type="ECO:0000256" key="7">
    <source>
        <dbReference type="ARBA" id="ARBA00050038"/>
    </source>
</evidence>
<evidence type="ECO:0000313" key="11">
    <source>
        <dbReference type="EMBL" id="AQS53851.1"/>
    </source>
</evidence>
<comment type="similarity">
    <text evidence="5 8 10">Belongs to the PTH family.</text>
</comment>
<sequence length="189" mass="21477">MKMIIGLGNPGPKYSNTKHNVGFIAVDEWAYQNKVTFNKSKFEAVYADERINGERVILVKPMTYMNESGRAVRPLMDYFNIEIDDIVVVYDDMDMSPGRIRLRQKGSAGGHNGVKSLIQHLGTQEFNRIRIGIGRPPVNMNVIQHVLSPFPKDAHEEMLFAVKDSAQAIDDFINGEDFLSVMNKFNRKK</sequence>
<feature type="site" description="Stabilizes the basic form of H active site to accept a proton" evidence="8">
    <location>
        <position position="91"/>
    </location>
</feature>
<evidence type="ECO:0000256" key="8">
    <source>
        <dbReference type="HAMAP-Rule" id="MF_00083"/>
    </source>
</evidence>
<dbReference type="PANTHER" id="PTHR17224">
    <property type="entry name" value="PEPTIDYL-TRNA HYDROLASE"/>
    <property type="match status" value="1"/>
</dbReference>
<comment type="subunit">
    <text evidence="8">Monomer.</text>
</comment>
<dbReference type="FunFam" id="3.40.50.1470:FF:000001">
    <property type="entry name" value="Peptidyl-tRNA hydrolase"/>
    <property type="match status" value="1"/>
</dbReference>
<evidence type="ECO:0000313" key="12">
    <source>
        <dbReference type="Proteomes" id="UP000188993"/>
    </source>
</evidence>
<evidence type="ECO:0000256" key="9">
    <source>
        <dbReference type="RuleBase" id="RU000673"/>
    </source>
</evidence>
<evidence type="ECO:0000256" key="1">
    <source>
        <dbReference type="ARBA" id="ARBA00013260"/>
    </source>
</evidence>
<dbReference type="Pfam" id="PF01195">
    <property type="entry name" value="Pept_tRNA_hydro"/>
    <property type="match status" value="1"/>
</dbReference>
<dbReference type="RefSeq" id="WP_062470855.1">
    <property type="nucleotide sequence ID" value="NZ_BBYN01000023.1"/>
</dbReference>
<evidence type="ECO:0000256" key="10">
    <source>
        <dbReference type="RuleBase" id="RU004320"/>
    </source>
</evidence>
<dbReference type="OrthoDB" id="9800507at2"/>
<dbReference type="PROSITE" id="PS01196">
    <property type="entry name" value="PEPT_TRNA_HYDROL_2"/>
    <property type="match status" value="1"/>
</dbReference>
<dbReference type="GO" id="GO:0004045">
    <property type="term" value="F:peptidyl-tRNA hydrolase activity"/>
    <property type="evidence" value="ECO:0007669"/>
    <property type="project" value="UniProtKB-UniRule"/>
</dbReference>
<dbReference type="AlphaFoldDB" id="A0A1S6IQL9"/>
<comment type="catalytic activity">
    <reaction evidence="6 8 9">
        <text>an N-acyl-L-alpha-aminoacyl-tRNA + H2O = an N-acyl-L-amino acid + a tRNA + H(+)</text>
        <dbReference type="Rhea" id="RHEA:54448"/>
        <dbReference type="Rhea" id="RHEA-COMP:10123"/>
        <dbReference type="Rhea" id="RHEA-COMP:13883"/>
        <dbReference type="ChEBI" id="CHEBI:15377"/>
        <dbReference type="ChEBI" id="CHEBI:15378"/>
        <dbReference type="ChEBI" id="CHEBI:59874"/>
        <dbReference type="ChEBI" id="CHEBI:78442"/>
        <dbReference type="ChEBI" id="CHEBI:138191"/>
        <dbReference type="EC" id="3.1.1.29"/>
    </reaction>
</comment>
<organism evidence="11 12">
    <name type="scientific">Jeotgalibaca dankookensis</name>
    <dbReference type="NCBI Taxonomy" id="708126"/>
    <lineage>
        <taxon>Bacteria</taxon>
        <taxon>Bacillati</taxon>
        <taxon>Bacillota</taxon>
        <taxon>Bacilli</taxon>
        <taxon>Lactobacillales</taxon>
        <taxon>Carnobacteriaceae</taxon>
        <taxon>Jeotgalibaca</taxon>
    </lineage>
</organism>
<dbReference type="InterPro" id="IPR001328">
    <property type="entry name" value="Pept_tRNA_hydro"/>
</dbReference>
<dbReference type="HAMAP" id="MF_00083">
    <property type="entry name" value="Pept_tRNA_hydro_bact"/>
    <property type="match status" value="1"/>
</dbReference>
<dbReference type="EMBL" id="CP019728">
    <property type="protein sequence ID" value="AQS53851.1"/>
    <property type="molecule type" value="Genomic_DNA"/>
</dbReference>
<keyword evidence="8" id="KW-0963">Cytoplasm</keyword>
<dbReference type="SUPFAM" id="SSF53178">
    <property type="entry name" value="Peptidyl-tRNA hydrolase-like"/>
    <property type="match status" value="1"/>
</dbReference>
<accession>A0A1S6IQL9</accession>
<feature type="binding site" evidence="8">
    <location>
        <position position="66"/>
    </location>
    <ligand>
        <name>tRNA</name>
        <dbReference type="ChEBI" id="CHEBI:17843"/>
    </ligand>
</feature>
<keyword evidence="4 8" id="KW-0694">RNA-binding</keyword>
<dbReference type="NCBIfam" id="TIGR00447">
    <property type="entry name" value="pth"/>
    <property type="match status" value="1"/>
</dbReference>
<dbReference type="InterPro" id="IPR036416">
    <property type="entry name" value="Pept_tRNA_hydro_sf"/>
</dbReference>
<feature type="binding site" evidence="8">
    <location>
        <position position="64"/>
    </location>
    <ligand>
        <name>tRNA</name>
        <dbReference type="ChEBI" id="CHEBI:17843"/>
    </ligand>
</feature>
<evidence type="ECO:0000256" key="6">
    <source>
        <dbReference type="ARBA" id="ARBA00048707"/>
    </source>
</evidence>
<proteinExistence type="inferred from homology"/>
<feature type="binding site" evidence="8">
    <location>
        <position position="112"/>
    </location>
    <ligand>
        <name>tRNA</name>
        <dbReference type="ChEBI" id="CHEBI:17843"/>
    </ligand>
</feature>
<dbReference type="InterPro" id="IPR018171">
    <property type="entry name" value="Pept_tRNA_hydro_CS"/>
</dbReference>
<dbReference type="CDD" id="cd00462">
    <property type="entry name" value="PTH"/>
    <property type="match status" value="1"/>
</dbReference>
<comment type="function">
    <text evidence="8">Hydrolyzes ribosome-free peptidyl-tRNAs (with 1 or more amino acids incorporated), which drop off the ribosome during protein synthesis, or as a result of ribosome stalling.</text>
</comment>
<dbReference type="STRING" id="708126.BW727_101484"/>
<dbReference type="GO" id="GO:0005737">
    <property type="term" value="C:cytoplasm"/>
    <property type="evidence" value="ECO:0007669"/>
    <property type="project" value="UniProtKB-SubCell"/>
</dbReference>
<feature type="site" description="Discriminates between blocked and unblocked aminoacyl-tRNA" evidence="8">
    <location>
        <position position="9"/>
    </location>
</feature>
<feature type="binding site" evidence="8">
    <location>
        <position position="14"/>
    </location>
    <ligand>
        <name>tRNA</name>
        <dbReference type="ChEBI" id="CHEBI:17843"/>
    </ligand>
</feature>
<reference evidence="11 12" key="1">
    <citation type="journal article" date="2014" name="Int. J. Syst. Evol. Microbiol.">
        <title>Jeotgalibaca dankookensis gen. nov., sp. nov., a member of the family Carnobacteriaceae, isolated from seujeot (Korean traditional food).</title>
        <authorList>
            <person name="Lee D.G."/>
            <person name="Trujillo M.E."/>
            <person name="Kang H."/>
            <person name="Ahn T.Y."/>
        </authorList>
    </citation>
    <scope>NUCLEOTIDE SEQUENCE [LARGE SCALE GENOMIC DNA]</scope>
    <source>
        <strain evidence="11 12">EX-07</strain>
    </source>
</reference>
<dbReference type="GO" id="GO:0000049">
    <property type="term" value="F:tRNA binding"/>
    <property type="evidence" value="ECO:0007669"/>
    <property type="project" value="UniProtKB-UniRule"/>
</dbReference>